<dbReference type="InterPro" id="IPR011042">
    <property type="entry name" value="6-blade_b-propeller_TolB-like"/>
</dbReference>
<dbReference type="Pfam" id="PF00691">
    <property type="entry name" value="OmpA"/>
    <property type="match status" value="1"/>
</dbReference>
<dbReference type="AlphaFoldDB" id="A0A0B7INA4"/>
<evidence type="ECO:0000256" key="1">
    <source>
        <dbReference type="ARBA" id="ARBA00004442"/>
    </source>
</evidence>
<dbReference type="PROSITE" id="PS51123">
    <property type="entry name" value="OMPA_2"/>
    <property type="match status" value="1"/>
</dbReference>
<keyword evidence="3" id="KW-0998">Cell outer membrane</keyword>
<dbReference type="Pfam" id="PF07676">
    <property type="entry name" value="PD40"/>
    <property type="match status" value="3"/>
</dbReference>
<evidence type="ECO:0000256" key="3">
    <source>
        <dbReference type="ARBA" id="ARBA00023237"/>
    </source>
</evidence>
<dbReference type="SUPFAM" id="SSF103088">
    <property type="entry name" value="OmpA-like"/>
    <property type="match status" value="1"/>
</dbReference>
<dbReference type="InterPro" id="IPR050330">
    <property type="entry name" value="Bact_OuterMem_StrucFunc"/>
</dbReference>
<dbReference type="InterPro" id="IPR006664">
    <property type="entry name" value="OMP_bac"/>
</dbReference>
<dbReference type="SUPFAM" id="SSF48452">
    <property type="entry name" value="TPR-like"/>
    <property type="match status" value="1"/>
</dbReference>
<dbReference type="RefSeq" id="WP_041987468.1">
    <property type="nucleotide sequence ID" value="NZ_JBIUQY010000025.1"/>
</dbReference>
<comment type="subcellular location">
    <subcellularLocation>
        <location evidence="1">Cell outer membrane</location>
    </subcellularLocation>
</comment>
<dbReference type="PANTHER" id="PTHR30329:SF21">
    <property type="entry name" value="LIPOPROTEIN YIAD-RELATED"/>
    <property type="match status" value="1"/>
</dbReference>
<dbReference type="PRINTS" id="PR01021">
    <property type="entry name" value="OMPADOMAIN"/>
</dbReference>
<name>A0A0B7INA4_9FLAO</name>
<dbReference type="Gene3D" id="1.25.40.10">
    <property type="entry name" value="Tetratricopeptide repeat domain"/>
    <property type="match status" value="1"/>
</dbReference>
<protein>
    <submittedName>
        <fullName evidence="4">Uncharacterized protein</fullName>
    </submittedName>
</protein>
<gene>
    <name evidence="4" type="ORF">CCAN11_2400007</name>
</gene>
<evidence type="ECO:0000313" key="4">
    <source>
        <dbReference type="EMBL" id="CEN52084.1"/>
    </source>
</evidence>
<dbReference type="CDD" id="cd07185">
    <property type="entry name" value="OmpA_C-like"/>
    <property type="match status" value="1"/>
</dbReference>
<accession>A0A0B7INA4</accession>
<dbReference type="SUPFAM" id="SSF82171">
    <property type="entry name" value="DPP6 N-terminal domain-like"/>
    <property type="match status" value="1"/>
</dbReference>
<dbReference type="GO" id="GO:0009279">
    <property type="term" value="C:cell outer membrane"/>
    <property type="evidence" value="ECO:0007669"/>
    <property type="project" value="UniProtKB-SubCell"/>
</dbReference>
<keyword evidence="2" id="KW-0472">Membrane</keyword>
<dbReference type="InterPro" id="IPR011990">
    <property type="entry name" value="TPR-like_helical_dom_sf"/>
</dbReference>
<evidence type="ECO:0000313" key="5">
    <source>
        <dbReference type="Proteomes" id="UP000039370"/>
    </source>
</evidence>
<dbReference type="InterPro" id="IPR011659">
    <property type="entry name" value="WD40"/>
</dbReference>
<dbReference type="InterPro" id="IPR036737">
    <property type="entry name" value="OmpA-like_sf"/>
</dbReference>
<evidence type="ECO:0000256" key="2">
    <source>
        <dbReference type="ARBA" id="ARBA00023136"/>
    </source>
</evidence>
<dbReference type="Gene3D" id="3.30.1330.60">
    <property type="entry name" value="OmpA-like domain"/>
    <property type="match status" value="1"/>
</dbReference>
<reference evidence="5" key="1">
    <citation type="submission" date="2015-01" db="EMBL/GenBank/DDBJ databases">
        <authorList>
            <person name="MANFREDI Pablo"/>
        </authorList>
    </citation>
    <scope>NUCLEOTIDE SEQUENCE [LARGE SCALE GENOMIC DNA]</scope>
    <source>
        <strain evidence="5">Cc11</strain>
    </source>
</reference>
<dbReference type="InterPro" id="IPR006665">
    <property type="entry name" value="OmpA-like"/>
</dbReference>
<dbReference type="EMBL" id="CDOK01000158">
    <property type="protein sequence ID" value="CEN52084.1"/>
    <property type="molecule type" value="Genomic_DNA"/>
</dbReference>
<dbReference type="Proteomes" id="UP000039370">
    <property type="component" value="Unassembled WGS sequence"/>
</dbReference>
<organism evidence="4 5">
    <name type="scientific">Capnocytophaga canimorsus</name>
    <dbReference type="NCBI Taxonomy" id="28188"/>
    <lineage>
        <taxon>Bacteria</taxon>
        <taxon>Pseudomonadati</taxon>
        <taxon>Bacteroidota</taxon>
        <taxon>Flavobacteriia</taxon>
        <taxon>Flavobacteriales</taxon>
        <taxon>Flavobacteriaceae</taxon>
        <taxon>Capnocytophaga</taxon>
    </lineage>
</organism>
<dbReference type="PANTHER" id="PTHR30329">
    <property type="entry name" value="STATOR ELEMENT OF FLAGELLAR MOTOR COMPLEX"/>
    <property type="match status" value="1"/>
</dbReference>
<proteinExistence type="predicted"/>
<sequence>MKLSYRLYSVLFLGLLCFSGSYAQNKDLEKANKLYNSFAYVDAISIYERIARKGFENQELLERLGNSYYFNADYRNALVWYEKLFSNSEYEVSKPEYYYRYAQSLKSAERYEESDAMMNRFIALTEEDNRGTIFEENRNYQQVIAKNSGRMDLHLVDINTEYSEYGTAFYGDKVVFAASNNSLFKPTSYWTGETFYNLYEARRDSIALSKKSEFSSVLSTKFNESTAVFTADGNTVYFTRNNYINKKVGMDSDNAILLKILKSTKDANGRWSKPVELPFNSNVYSVAHPALSPDEKYLYFASNMRGSRGASDIFRVEILSGGGYGKPENLGENVNTDGRESFPFISKNNVLYFASDGFPGLGGLDIFAAQIRPDGSLGKAVNVGRPANSPDDDFCYVIDSDTRVGFLTSNRSGGVGKDDIYSFYERVPLTFSCTKLMRGVVKDAHTQAVLSDASLTLSGVDFEALDSIQSAQDGTFAFAKEVDCYKPYYYVKGAKEGYETAEVKVLSQTDKDFYCEVLLTPRVIQVTQGDDLAKVFKIENIYFDFDKSNIRYDASVQLAKILEVMQEYPKMKIDVRSHTDSRGSDSYNMALSDRRVKSTIKWLIANGISADRLTGRGYGESQLTNHCSNGVDCSKEEHQANRRSEFIIVSME</sequence>
<dbReference type="Gene3D" id="2.120.10.30">
    <property type="entry name" value="TolB, C-terminal domain"/>
    <property type="match status" value="1"/>
</dbReference>